<evidence type="ECO:0000313" key="3">
    <source>
        <dbReference type="EMBL" id="KAG9070481.1"/>
    </source>
</evidence>
<evidence type="ECO:0000256" key="1">
    <source>
        <dbReference type="SAM" id="MobiDB-lite"/>
    </source>
</evidence>
<organism evidence="3 4">
    <name type="scientific">Linnemannia hyalina</name>
    <dbReference type="NCBI Taxonomy" id="64524"/>
    <lineage>
        <taxon>Eukaryota</taxon>
        <taxon>Fungi</taxon>
        <taxon>Fungi incertae sedis</taxon>
        <taxon>Mucoromycota</taxon>
        <taxon>Mortierellomycotina</taxon>
        <taxon>Mortierellomycetes</taxon>
        <taxon>Mortierellales</taxon>
        <taxon>Mortierellaceae</taxon>
        <taxon>Linnemannia</taxon>
    </lineage>
</organism>
<keyword evidence="2" id="KW-0812">Transmembrane</keyword>
<comment type="caution">
    <text evidence="3">The sequence shown here is derived from an EMBL/GenBank/DDBJ whole genome shotgun (WGS) entry which is preliminary data.</text>
</comment>
<dbReference type="EMBL" id="JAHRHY010000003">
    <property type="protein sequence ID" value="KAG9070481.1"/>
    <property type="molecule type" value="Genomic_DNA"/>
</dbReference>
<dbReference type="OrthoDB" id="2404645at2759"/>
<feature type="region of interest" description="Disordered" evidence="1">
    <location>
        <begin position="393"/>
        <end position="427"/>
    </location>
</feature>
<keyword evidence="4" id="KW-1185">Reference proteome</keyword>
<dbReference type="AlphaFoldDB" id="A0A9P8BWR6"/>
<dbReference type="Proteomes" id="UP000707451">
    <property type="component" value="Unassembled WGS sequence"/>
</dbReference>
<feature type="transmembrane region" description="Helical" evidence="2">
    <location>
        <begin position="80"/>
        <end position="102"/>
    </location>
</feature>
<name>A0A9P8BWR6_9FUNG</name>
<accession>A0A9P8BWR6</accession>
<reference evidence="3" key="1">
    <citation type="submission" date="2021-06" db="EMBL/GenBank/DDBJ databases">
        <title>Genome Sequence of Mortierella hyaline Strain SCG-10, a Cold-Adapted, Nitrate-Reducing Fungus Isolated from Soil in Minnesota, USA.</title>
        <authorList>
            <person name="Aldossari N."/>
        </authorList>
    </citation>
    <scope>NUCLEOTIDE SEQUENCE</scope>
    <source>
        <strain evidence="3">SCG-10</strain>
    </source>
</reference>
<evidence type="ECO:0000256" key="2">
    <source>
        <dbReference type="SAM" id="Phobius"/>
    </source>
</evidence>
<sequence length="476" mass="52467">MPWIGFFLPLFTIMSDPRLAFLREASAPVLFVAWLVLASEWQSAFSDTTTSMAHGYALDAAYASRVGCYHSDSVCHFLSWFIWTIFGISFCFFAEFVSIIYIQHREDWCDFFVSLFRRLLGSPAISASASRTAPVSEKIADLETYDYYSVGLSEASPSGAQTPTIIDILHSDWPSPPSYAPVIPHNASQLDGSASLRACTTLSHFVLDQDEDEVFLKILPKDHPFLLQEEGSFVSSAPAHVDIPRPLTRSFTSVAQMLGLDMSGPGSRVYIPYSHHAQYVDCEPVVTKILMVHSIEYDQDLLLPAVAVAAAAVQTDGQGSFEGATECVDQSTCSPQPQSVVASAVDDAVEGAAEDAIEGTALSESELSSFPQPQFATAADQGTAVKEAFQPQPFSQTQGEESDEETLANDDDSNKNTDAADDETEEVGYRYGQYDLDEYRKLLRERRLHAYRTVARTQMLELAKYANDPLPDYPQQ</sequence>
<proteinExistence type="predicted"/>
<keyword evidence="2" id="KW-1133">Transmembrane helix</keyword>
<keyword evidence="2" id="KW-0472">Membrane</keyword>
<feature type="compositionally biased region" description="Acidic residues" evidence="1">
    <location>
        <begin position="400"/>
        <end position="411"/>
    </location>
</feature>
<protein>
    <submittedName>
        <fullName evidence="3">Uncharacterized protein</fullName>
    </submittedName>
</protein>
<gene>
    <name evidence="3" type="ORF">KI688_008017</name>
</gene>
<evidence type="ECO:0000313" key="4">
    <source>
        <dbReference type="Proteomes" id="UP000707451"/>
    </source>
</evidence>